<evidence type="ECO:0000256" key="2">
    <source>
        <dbReference type="ARBA" id="ARBA00022723"/>
    </source>
</evidence>
<keyword evidence="5" id="KW-0539">Nucleus</keyword>
<dbReference type="GO" id="GO:0046983">
    <property type="term" value="F:protein dimerization activity"/>
    <property type="evidence" value="ECO:0007669"/>
    <property type="project" value="InterPro"/>
</dbReference>
<gene>
    <name evidence="8" type="ORF">GIB67_002037</name>
</gene>
<sequence>MGLRQPPDGFLKPLTAQGARWTNFYRSVDKGTGNRYSAKCGFCLCSVPGRPDKLQDHVISCRSWPIVEKNKYLEVVDTEKRPGSRKKNRPRDPKVVVPLASSSMRQNTSSLVARPPSPQRADDNHSLLLKAIIYGGLPFTFADNVYFKEFLHALSPSYNAPSSDTLRGHLFTEMFSEHLQKKRSHFPSINDYTICFDGFTDVSENSIYAYMLLTEETDHVLEIADLSAAQHSSIELKERLLSSLYRARALLDNAIACVTDSPATMVKVQSDFQVMHPNVIPIRCCLHAFNLVVKDILGFPLFVNVCKLNQALVNYFTSSYSWRKILNKWQEVKKIPHHLSTFCDTRWFSLARVCIGVATYEEGFLHCFELSDRPDYPWITDEEVRNTIMSRPHFEHNECLVEALKPIIDVIGKLKRRTTTVADVLWSFIEIYRYAKISHYKLPGLKEHILCAIGKRVKEFQDPIYFIALFLHPACKNVAMSRMMMAEKIIRAALEIAKVWHFNKHDTCLLFKELISYRNGDAPFNELRGTINRSTHDIWNQFRSTSPLLYRFATKVFAIVPHSGSCEQIFSSLGLSKSKPRNRLEVDWLNKLAQLQCDLKSEVQHTKNFCGAALTMGSLSRGDFELESPIGTEECQRETHELIDESIEVVCFENEIYEANPMEDFFDLEAFEHEISSVAFERNGEVGSDMVGQCAEDWTIDDIIAEVV</sequence>
<evidence type="ECO:0000256" key="6">
    <source>
        <dbReference type="SAM" id="MobiDB-lite"/>
    </source>
</evidence>
<evidence type="ECO:0000259" key="7">
    <source>
        <dbReference type="Pfam" id="PF05699"/>
    </source>
</evidence>
<feature type="domain" description="HAT C-terminal dimerisation" evidence="7">
    <location>
        <begin position="537"/>
        <end position="593"/>
    </location>
</feature>
<feature type="region of interest" description="Disordered" evidence="6">
    <location>
        <begin position="78"/>
        <end position="119"/>
    </location>
</feature>
<name>A0A7J7KWA7_9MAGN</name>
<evidence type="ECO:0000313" key="8">
    <source>
        <dbReference type="EMBL" id="KAF6134636.1"/>
    </source>
</evidence>
<keyword evidence="3" id="KW-0863">Zinc-finger</keyword>
<dbReference type="GO" id="GO:0005634">
    <property type="term" value="C:nucleus"/>
    <property type="evidence" value="ECO:0007669"/>
    <property type="project" value="UniProtKB-SubCell"/>
</dbReference>
<evidence type="ECO:0000313" key="9">
    <source>
        <dbReference type="Proteomes" id="UP000541444"/>
    </source>
</evidence>
<keyword evidence="9" id="KW-1185">Reference proteome</keyword>
<dbReference type="OrthoDB" id="1930460at2759"/>
<dbReference type="Pfam" id="PF05699">
    <property type="entry name" value="Dimer_Tnp_hAT"/>
    <property type="match status" value="1"/>
</dbReference>
<reference evidence="8 9" key="1">
    <citation type="journal article" date="2020" name="IScience">
        <title>Genome Sequencing of the Endangered Kingdonia uniflora (Circaeasteraceae, Ranunculales) Reveals Potential Mechanisms of Evolutionary Specialization.</title>
        <authorList>
            <person name="Sun Y."/>
            <person name="Deng T."/>
            <person name="Zhang A."/>
            <person name="Moore M.J."/>
            <person name="Landis J.B."/>
            <person name="Lin N."/>
            <person name="Zhang H."/>
            <person name="Zhang X."/>
            <person name="Huang J."/>
            <person name="Zhang X."/>
            <person name="Sun H."/>
            <person name="Wang H."/>
        </authorList>
    </citation>
    <scope>NUCLEOTIDE SEQUENCE [LARGE SCALE GENOMIC DNA]</scope>
    <source>
        <strain evidence="8">TB1705</strain>
        <tissue evidence="8">Leaf</tissue>
    </source>
</reference>
<dbReference type="InterPro" id="IPR008906">
    <property type="entry name" value="HATC_C_dom"/>
</dbReference>
<comment type="subcellular location">
    <subcellularLocation>
        <location evidence="1">Nucleus</location>
    </subcellularLocation>
</comment>
<protein>
    <recommendedName>
        <fullName evidence="7">HAT C-terminal dimerisation domain-containing protein</fullName>
    </recommendedName>
</protein>
<evidence type="ECO:0000256" key="4">
    <source>
        <dbReference type="ARBA" id="ARBA00022833"/>
    </source>
</evidence>
<dbReference type="AlphaFoldDB" id="A0A7J7KWA7"/>
<organism evidence="8 9">
    <name type="scientific">Kingdonia uniflora</name>
    <dbReference type="NCBI Taxonomy" id="39325"/>
    <lineage>
        <taxon>Eukaryota</taxon>
        <taxon>Viridiplantae</taxon>
        <taxon>Streptophyta</taxon>
        <taxon>Embryophyta</taxon>
        <taxon>Tracheophyta</taxon>
        <taxon>Spermatophyta</taxon>
        <taxon>Magnoliopsida</taxon>
        <taxon>Ranunculales</taxon>
        <taxon>Circaeasteraceae</taxon>
        <taxon>Kingdonia</taxon>
    </lineage>
</organism>
<dbReference type="InterPro" id="IPR052035">
    <property type="entry name" value="ZnF_BED_domain_contain"/>
</dbReference>
<evidence type="ECO:0000256" key="1">
    <source>
        <dbReference type="ARBA" id="ARBA00004123"/>
    </source>
</evidence>
<dbReference type="PANTHER" id="PTHR46481:SF10">
    <property type="entry name" value="ZINC FINGER BED DOMAIN-CONTAINING PROTEIN 39"/>
    <property type="match status" value="1"/>
</dbReference>
<evidence type="ECO:0000256" key="5">
    <source>
        <dbReference type="ARBA" id="ARBA00023242"/>
    </source>
</evidence>
<proteinExistence type="predicted"/>
<dbReference type="PANTHER" id="PTHR46481">
    <property type="entry name" value="ZINC FINGER BED DOMAIN-CONTAINING PROTEIN 4"/>
    <property type="match status" value="1"/>
</dbReference>
<accession>A0A7J7KWA7</accession>
<keyword evidence="2" id="KW-0479">Metal-binding</keyword>
<dbReference type="Proteomes" id="UP000541444">
    <property type="component" value="Unassembled WGS sequence"/>
</dbReference>
<dbReference type="GO" id="GO:0008270">
    <property type="term" value="F:zinc ion binding"/>
    <property type="evidence" value="ECO:0007669"/>
    <property type="project" value="UniProtKB-KW"/>
</dbReference>
<dbReference type="EMBL" id="JACGCM010002827">
    <property type="protein sequence ID" value="KAF6134636.1"/>
    <property type="molecule type" value="Genomic_DNA"/>
</dbReference>
<feature type="compositionally biased region" description="Polar residues" evidence="6">
    <location>
        <begin position="100"/>
        <end position="111"/>
    </location>
</feature>
<keyword evidence="4" id="KW-0862">Zinc</keyword>
<comment type="caution">
    <text evidence="8">The sequence shown here is derived from an EMBL/GenBank/DDBJ whole genome shotgun (WGS) entry which is preliminary data.</text>
</comment>
<evidence type="ECO:0000256" key="3">
    <source>
        <dbReference type="ARBA" id="ARBA00022771"/>
    </source>
</evidence>
<dbReference type="InterPro" id="IPR012337">
    <property type="entry name" value="RNaseH-like_sf"/>
</dbReference>
<dbReference type="SUPFAM" id="SSF53098">
    <property type="entry name" value="Ribonuclease H-like"/>
    <property type="match status" value="1"/>
</dbReference>